<comment type="similarity">
    <text evidence="1">Belongs to the archease family.</text>
</comment>
<sequence>MNHQRWEHFPHEADMGIRGIGNTRDQAFEQAALAMTAVITDPVQVAAAEMVEITRAAPDDELLLVDWLNALVYEMATRKLLFSRFEVHVKDHVLNAHAFGEPMNPAKHHMAVEVKGATYTALRVAQESNGEWIAQCVVDV</sequence>
<dbReference type="SUPFAM" id="SSF69819">
    <property type="entry name" value="MTH1598-like"/>
    <property type="match status" value="1"/>
</dbReference>
<dbReference type="InterPro" id="IPR036820">
    <property type="entry name" value="Archease_dom_sf"/>
</dbReference>
<dbReference type="AlphaFoldDB" id="A0A1B4XE72"/>
<evidence type="ECO:0000256" key="1">
    <source>
        <dbReference type="ARBA" id="ARBA00007963"/>
    </source>
</evidence>
<evidence type="ECO:0000256" key="2">
    <source>
        <dbReference type="ARBA" id="ARBA00022694"/>
    </source>
</evidence>
<dbReference type="Pfam" id="PF01951">
    <property type="entry name" value="Archease"/>
    <property type="match status" value="1"/>
</dbReference>
<dbReference type="GO" id="GO:0046872">
    <property type="term" value="F:metal ion binding"/>
    <property type="evidence" value="ECO:0007669"/>
    <property type="project" value="UniProtKB-KW"/>
</dbReference>
<gene>
    <name evidence="6" type="ORF">SCL_0753</name>
</gene>
<dbReference type="GO" id="GO:0008033">
    <property type="term" value="P:tRNA processing"/>
    <property type="evidence" value="ECO:0007669"/>
    <property type="project" value="UniProtKB-KW"/>
</dbReference>
<evidence type="ECO:0000313" key="6">
    <source>
        <dbReference type="EMBL" id="BAV33073.1"/>
    </source>
</evidence>
<protein>
    <recommendedName>
        <fullName evidence="5">Archease domain-containing protein</fullName>
    </recommendedName>
</protein>
<dbReference type="InParanoid" id="A0A1B4XE72"/>
<keyword evidence="3" id="KW-0479">Metal-binding</keyword>
<dbReference type="InterPro" id="IPR023572">
    <property type="entry name" value="Archease_dom"/>
</dbReference>
<reference evidence="6 7" key="1">
    <citation type="submission" date="2015-05" db="EMBL/GenBank/DDBJ databases">
        <title>Complete genome sequence of a sulfur-oxidizing gammaproteobacterium strain HA5.</title>
        <authorList>
            <person name="Miura A."/>
            <person name="Kojima H."/>
            <person name="Fukui M."/>
        </authorList>
    </citation>
    <scope>NUCLEOTIDE SEQUENCE [LARGE SCALE GENOMIC DNA]</scope>
    <source>
        <strain evidence="6 7">HA5</strain>
    </source>
</reference>
<dbReference type="KEGG" id="slim:SCL_0753"/>
<dbReference type="EMBL" id="AP014879">
    <property type="protein sequence ID" value="BAV33073.1"/>
    <property type="molecule type" value="Genomic_DNA"/>
</dbReference>
<dbReference type="Gene3D" id="3.55.10.10">
    <property type="entry name" value="Archease domain"/>
    <property type="match status" value="1"/>
</dbReference>
<evidence type="ECO:0000259" key="5">
    <source>
        <dbReference type="Pfam" id="PF01951"/>
    </source>
</evidence>
<evidence type="ECO:0000256" key="4">
    <source>
        <dbReference type="ARBA" id="ARBA00022837"/>
    </source>
</evidence>
<evidence type="ECO:0000313" key="7">
    <source>
        <dbReference type="Proteomes" id="UP000243180"/>
    </source>
</evidence>
<name>A0A1B4XE72_9GAMM</name>
<keyword evidence="2" id="KW-0819">tRNA processing</keyword>
<dbReference type="Proteomes" id="UP000243180">
    <property type="component" value="Chromosome"/>
</dbReference>
<dbReference type="PANTHER" id="PTHR12682:SF11">
    <property type="entry name" value="PROTEIN ARCHEASE"/>
    <property type="match status" value="1"/>
</dbReference>
<keyword evidence="7" id="KW-1185">Reference proteome</keyword>
<proteinExistence type="inferred from homology"/>
<keyword evidence="4" id="KW-0106">Calcium</keyword>
<dbReference type="RefSeq" id="WP_096359971.1">
    <property type="nucleotide sequence ID" value="NZ_AP014879.1"/>
</dbReference>
<evidence type="ECO:0000256" key="3">
    <source>
        <dbReference type="ARBA" id="ARBA00022723"/>
    </source>
</evidence>
<accession>A0A1B4XE72</accession>
<dbReference type="OrthoDB" id="9788587at2"/>
<organism evidence="6 7">
    <name type="scientific">Sulfuricaulis limicola</name>
    <dbReference type="NCBI Taxonomy" id="1620215"/>
    <lineage>
        <taxon>Bacteria</taxon>
        <taxon>Pseudomonadati</taxon>
        <taxon>Pseudomonadota</taxon>
        <taxon>Gammaproteobacteria</taxon>
        <taxon>Acidiferrobacterales</taxon>
        <taxon>Acidiferrobacteraceae</taxon>
        <taxon>Sulfuricaulis</taxon>
    </lineage>
</organism>
<dbReference type="InterPro" id="IPR002804">
    <property type="entry name" value="Archease"/>
</dbReference>
<dbReference type="PANTHER" id="PTHR12682">
    <property type="entry name" value="ARCHEASE"/>
    <property type="match status" value="1"/>
</dbReference>
<feature type="domain" description="Archease" evidence="5">
    <location>
        <begin position="6"/>
        <end position="140"/>
    </location>
</feature>